<reference evidence="1 2" key="1">
    <citation type="submission" date="2014-12" db="EMBL/GenBank/DDBJ databases">
        <title>Comparative genomics of the lactic acid bacteria isolated from the honey bee gut.</title>
        <authorList>
            <person name="Ellegaard K.M."/>
            <person name="Tamarit D."/>
            <person name="Javelind E."/>
            <person name="Olofsson T."/>
            <person name="Andersson S.G."/>
            <person name="Vasquez A."/>
        </authorList>
    </citation>
    <scope>NUCLEOTIDE SEQUENCE [LARGE SCALE GENOMIC DNA]</scope>
    <source>
        <strain evidence="1 2">Bin2</strain>
    </source>
</reference>
<name>A0A0F4KWJ3_9BIFI</name>
<dbReference type="AlphaFoldDB" id="A0A0F4KWJ3"/>
<evidence type="ECO:0000313" key="1">
    <source>
        <dbReference type="EMBL" id="KJY49571.1"/>
    </source>
</evidence>
<gene>
    <name evidence="1" type="ORF">JF69_08750</name>
</gene>
<dbReference type="EMBL" id="JWME01000011">
    <property type="protein sequence ID" value="KJY49571.1"/>
    <property type="molecule type" value="Genomic_DNA"/>
</dbReference>
<protein>
    <submittedName>
        <fullName evidence="1">Uncharacterized protein</fullName>
    </submittedName>
</protein>
<dbReference type="PATRIC" id="fig|1684.4.peg.941"/>
<sequence>MLYKQKLKKKKKIRREYMEYMTYLILRLSRREELNPAQAKAQGRTWKGYDPSVSMEDLCEVNSKHWRLGSKAREQDAVLFVYDGKVVAAMHIKGLKQGTDGRSSIIGNVAQPGDSLYERWLGQEPPCENKTLNPVSYCSVVRRGSLADVLAPLVKQLGGVQELVKWLEEADRKGLFNSYLRRE</sequence>
<organism evidence="1 2">
    <name type="scientific">Bifidobacterium asteroides</name>
    <dbReference type="NCBI Taxonomy" id="1684"/>
    <lineage>
        <taxon>Bacteria</taxon>
        <taxon>Bacillati</taxon>
        <taxon>Actinomycetota</taxon>
        <taxon>Actinomycetes</taxon>
        <taxon>Bifidobacteriales</taxon>
        <taxon>Bifidobacteriaceae</taxon>
        <taxon>Bifidobacterium</taxon>
    </lineage>
</organism>
<accession>A0A0F4KWJ3</accession>
<evidence type="ECO:0000313" key="2">
    <source>
        <dbReference type="Proteomes" id="UP000033648"/>
    </source>
</evidence>
<comment type="caution">
    <text evidence="1">The sequence shown here is derived from an EMBL/GenBank/DDBJ whole genome shotgun (WGS) entry which is preliminary data.</text>
</comment>
<dbReference type="Proteomes" id="UP000033648">
    <property type="component" value="Unassembled WGS sequence"/>
</dbReference>
<proteinExistence type="predicted"/>